<evidence type="ECO:0000256" key="1">
    <source>
        <dbReference type="ARBA" id="ARBA00022729"/>
    </source>
</evidence>
<dbReference type="Pfam" id="PF00090">
    <property type="entry name" value="TSP_1"/>
    <property type="match status" value="3"/>
</dbReference>
<dbReference type="AlphaFoldDB" id="A0A812PQW0"/>
<dbReference type="InterPro" id="IPR051418">
    <property type="entry name" value="Spondin/Thrombospondin_T1"/>
</dbReference>
<gene>
    <name evidence="5" type="primary">HMCN1</name>
    <name evidence="5" type="ORF">SNAT2548_LOCUS19152</name>
</gene>
<reference evidence="5" key="1">
    <citation type="submission" date="2021-02" db="EMBL/GenBank/DDBJ databases">
        <authorList>
            <person name="Dougan E. K."/>
            <person name="Rhodes N."/>
            <person name="Thang M."/>
            <person name="Chan C."/>
        </authorList>
    </citation>
    <scope>NUCLEOTIDE SEQUENCE</scope>
</reference>
<dbReference type="InterPro" id="IPR000884">
    <property type="entry name" value="TSP1_rpt"/>
</dbReference>
<keyword evidence="1" id="KW-0732">Signal</keyword>
<keyword evidence="2" id="KW-1015">Disulfide bond</keyword>
<accession>A0A812PQW0</accession>
<evidence type="ECO:0000256" key="2">
    <source>
        <dbReference type="ARBA" id="ARBA00023157"/>
    </source>
</evidence>
<evidence type="ECO:0000313" key="6">
    <source>
        <dbReference type="Proteomes" id="UP000604046"/>
    </source>
</evidence>
<feature type="domain" description="Spondin-like TSP1" evidence="4">
    <location>
        <begin position="463"/>
        <end position="515"/>
    </location>
</feature>
<keyword evidence="3" id="KW-0325">Glycoprotein</keyword>
<organism evidence="5 6">
    <name type="scientific">Symbiodinium natans</name>
    <dbReference type="NCBI Taxonomy" id="878477"/>
    <lineage>
        <taxon>Eukaryota</taxon>
        <taxon>Sar</taxon>
        <taxon>Alveolata</taxon>
        <taxon>Dinophyceae</taxon>
        <taxon>Suessiales</taxon>
        <taxon>Symbiodiniaceae</taxon>
        <taxon>Symbiodinium</taxon>
    </lineage>
</organism>
<dbReference type="OrthoDB" id="426299at2759"/>
<feature type="domain" description="Spondin-like TSP1" evidence="4">
    <location>
        <begin position="343"/>
        <end position="395"/>
    </location>
</feature>
<keyword evidence="6" id="KW-1185">Reference proteome</keyword>
<dbReference type="InterPro" id="IPR044004">
    <property type="entry name" value="TSP1_spondin_dom"/>
</dbReference>
<dbReference type="Proteomes" id="UP000604046">
    <property type="component" value="Unassembled WGS sequence"/>
</dbReference>
<dbReference type="Pfam" id="PF19028">
    <property type="entry name" value="TSP1_spondin"/>
    <property type="match status" value="2"/>
</dbReference>
<dbReference type="GO" id="GO:0031012">
    <property type="term" value="C:extracellular matrix"/>
    <property type="evidence" value="ECO:0007669"/>
    <property type="project" value="TreeGrafter"/>
</dbReference>
<dbReference type="PANTHER" id="PTHR11311:SF15">
    <property type="entry name" value="SPONDIN-2"/>
    <property type="match status" value="1"/>
</dbReference>
<dbReference type="SMART" id="SM00209">
    <property type="entry name" value="TSP1"/>
    <property type="match status" value="5"/>
</dbReference>
<evidence type="ECO:0000256" key="3">
    <source>
        <dbReference type="ARBA" id="ARBA00023180"/>
    </source>
</evidence>
<comment type="caution">
    <text evidence="5">The sequence shown here is derived from an EMBL/GenBank/DDBJ whole genome shotgun (WGS) entry which is preliminary data.</text>
</comment>
<evidence type="ECO:0000259" key="4">
    <source>
        <dbReference type="Pfam" id="PF19028"/>
    </source>
</evidence>
<sequence length="526" mass="57530">MLAVRYVDFEGGQSAGWGPVPPDELDLCAPIIQVMVVLLSYSNTQTCLGEQGRHDCRWKPWEDWEACTRSCDGGERTRRRGIAAEPTGHGLACKASSSLEAAPCNTASCWTMAEVCAWSEWGTFGQCSRSCGSGQQTRNRQKTWHSPDAAKVIPASGVHRQAEGDQALWPDPMHLGGGSRELLVVLIVAMQALQRDFVAAGSLHALRGGVPCVLLLEQIFGARQNSSAARNVNCEFGLWTTWSLAYAQSLSRRCWSKIPHQNRDCARAGMEEVQPCFRKLRQPRVLCNRNMAWQFVFIKDPDQTCCSGTAKNGGAECPEADLEETGECNTQDCVADAWGKIDCTWSTWSSWRSCSTSCGTGEARRTRIIVQEAAHSGQPCSGYFQEFRKCQDRPCELKDCQFSAWEHWSSCSDRCTGHRQRRRNIEQQAIGGGAVCTGSTNELRPCGAIHDTFCLSSGEAVDCAFGPWSAWSDCSRECGGGQHTATRQVLQHAGGAGTPCSGALQRLEACNLIYCPGGGVDTTWKL</sequence>
<proteinExistence type="predicted"/>
<dbReference type="EMBL" id="CAJNDS010002167">
    <property type="protein sequence ID" value="CAE7358213.1"/>
    <property type="molecule type" value="Genomic_DNA"/>
</dbReference>
<name>A0A812PQW0_9DINO</name>
<protein>
    <submittedName>
        <fullName evidence="5">HMCN1 protein</fullName>
    </submittedName>
</protein>
<dbReference type="Gene3D" id="2.20.100.10">
    <property type="entry name" value="Thrombospondin type-1 (TSP1) repeat"/>
    <property type="match status" value="5"/>
</dbReference>
<dbReference type="SUPFAM" id="SSF82895">
    <property type="entry name" value="TSP-1 type 1 repeat"/>
    <property type="match status" value="5"/>
</dbReference>
<dbReference type="GO" id="GO:0007155">
    <property type="term" value="P:cell adhesion"/>
    <property type="evidence" value="ECO:0007669"/>
    <property type="project" value="TreeGrafter"/>
</dbReference>
<evidence type="ECO:0000313" key="5">
    <source>
        <dbReference type="EMBL" id="CAE7358213.1"/>
    </source>
</evidence>
<dbReference type="PANTHER" id="PTHR11311">
    <property type="entry name" value="SPONDIN"/>
    <property type="match status" value="1"/>
</dbReference>
<dbReference type="InterPro" id="IPR036383">
    <property type="entry name" value="TSP1_rpt_sf"/>
</dbReference>
<dbReference type="PROSITE" id="PS50092">
    <property type="entry name" value="TSP1"/>
    <property type="match status" value="5"/>
</dbReference>